<dbReference type="CDD" id="cd20066">
    <property type="entry name" value="FH_FOXP3"/>
    <property type="match status" value="1"/>
</dbReference>
<feature type="compositionally biased region" description="Basic residues" evidence="11">
    <location>
        <begin position="112"/>
        <end position="121"/>
    </location>
</feature>
<evidence type="ECO:0000259" key="12">
    <source>
        <dbReference type="PROSITE" id="PS50039"/>
    </source>
</evidence>
<dbReference type="SUPFAM" id="SSF46785">
    <property type="entry name" value="Winged helix' DNA-binding domain"/>
    <property type="match status" value="1"/>
</dbReference>
<dbReference type="InterPro" id="IPR050998">
    <property type="entry name" value="FOXP"/>
</dbReference>
<dbReference type="PANTHER" id="PTHR45796">
    <property type="entry name" value="FORKHEAD BOX P, ISOFORM C"/>
    <property type="match status" value="1"/>
</dbReference>
<dbReference type="Gene3D" id="1.20.5.340">
    <property type="match status" value="1"/>
</dbReference>
<dbReference type="Pfam" id="PF00250">
    <property type="entry name" value="Forkhead"/>
    <property type="match status" value="1"/>
</dbReference>
<dbReference type="PANTHER" id="PTHR45796:SF2">
    <property type="entry name" value="FORKHEAD BOX P3"/>
    <property type="match status" value="1"/>
</dbReference>
<accession>A0A8C1BEM1</accession>
<keyword evidence="6" id="KW-0805">Transcription regulation</keyword>
<keyword evidence="5" id="KW-0862">Zinc</keyword>
<dbReference type="PRINTS" id="PR00053">
    <property type="entry name" value="FORKHEAD"/>
</dbReference>
<dbReference type="InterPro" id="IPR047413">
    <property type="entry name" value="FH_FOXP3"/>
</dbReference>
<dbReference type="Ensembl" id="ENSCCRT00000034690.2">
    <property type="protein sequence ID" value="ENSCCRP00000031983.2"/>
    <property type="gene ID" value="ENSCCRG00000017214.2"/>
</dbReference>
<feature type="compositionally biased region" description="Polar residues" evidence="11">
    <location>
        <begin position="159"/>
        <end position="172"/>
    </location>
</feature>
<keyword evidence="3" id="KW-0479">Metal-binding</keyword>
<reference evidence="13" key="2">
    <citation type="submission" date="2025-09" db="UniProtKB">
        <authorList>
            <consortium name="Ensembl"/>
        </authorList>
    </citation>
    <scope>IDENTIFICATION</scope>
</reference>
<keyword evidence="9 10" id="KW-0539">Nucleus</keyword>
<dbReference type="AlphaFoldDB" id="A0A8C1BEM1"/>
<keyword evidence="8" id="KW-0804">Transcription</keyword>
<dbReference type="PROSITE" id="PS00658">
    <property type="entry name" value="FORK_HEAD_2"/>
    <property type="match status" value="1"/>
</dbReference>
<dbReference type="InterPro" id="IPR030456">
    <property type="entry name" value="TF_fork_head_CS_2"/>
</dbReference>
<evidence type="ECO:0000256" key="8">
    <source>
        <dbReference type="ARBA" id="ARBA00023163"/>
    </source>
</evidence>
<dbReference type="Gene3D" id="1.10.10.10">
    <property type="entry name" value="Winged helix-like DNA-binding domain superfamily/Winged helix DNA-binding domain"/>
    <property type="match status" value="1"/>
</dbReference>
<dbReference type="GO" id="GO:0001227">
    <property type="term" value="F:DNA-binding transcription repressor activity, RNA polymerase II-specific"/>
    <property type="evidence" value="ECO:0007669"/>
    <property type="project" value="TreeGrafter"/>
</dbReference>
<feature type="DNA-binding region" description="Fork-head" evidence="10">
    <location>
        <begin position="330"/>
        <end position="424"/>
    </location>
</feature>
<dbReference type="InterPro" id="IPR001766">
    <property type="entry name" value="Fork_head_dom"/>
</dbReference>
<evidence type="ECO:0000256" key="9">
    <source>
        <dbReference type="ARBA" id="ARBA00023242"/>
    </source>
</evidence>
<feature type="region of interest" description="Disordered" evidence="11">
    <location>
        <begin position="28"/>
        <end position="61"/>
    </location>
</feature>
<dbReference type="Proteomes" id="UP001108240">
    <property type="component" value="Unplaced"/>
</dbReference>
<dbReference type="InterPro" id="IPR036388">
    <property type="entry name" value="WH-like_DNA-bd_sf"/>
</dbReference>
<dbReference type="GeneTree" id="ENSGT00940000165955"/>
<organism evidence="13 14">
    <name type="scientific">Cyprinus carpio carpio</name>
    <dbReference type="NCBI Taxonomy" id="630221"/>
    <lineage>
        <taxon>Eukaryota</taxon>
        <taxon>Metazoa</taxon>
        <taxon>Chordata</taxon>
        <taxon>Craniata</taxon>
        <taxon>Vertebrata</taxon>
        <taxon>Euteleostomi</taxon>
        <taxon>Actinopterygii</taxon>
        <taxon>Neopterygii</taxon>
        <taxon>Teleostei</taxon>
        <taxon>Ostariophysi</taxon>
        <taxon>Cypriniformes</taxon>
        <taxon>Cyprinidae</taxon>
        <taxon>Cyprininae</taxon>
        <taxon>Cyprinus</taxon>
    </lineage>
</organism>
<evidence type="ECO:0000256" key="5">
    <source>
        <dbReference type="ARBA" id="ARBA00022833"/>
    </source>
</evidence>
<evidence type="ECO:0000313" key="13">
    <source>
        <dbReference type="Ensembl" id="ENSCCRP00000031983.2"/>
    </source>
</evidence>
<dbReference type="PROSITE" id="PS50039">
    <property type="entry name" value="FORK_HEAD_3"/>
    <property type="match status" value="1"/>
</dbReference>
<feature type="region of interest" description="Disordered" evidence="11">
    <location>
        <begin position="149"/>
        <end position="177"/>
    </location>
</feature>
<keyword evidence="2" id="KW-0678">Repressor</keyword>
<evidence type="ECO:0000256" key="4">
    <source>
        <dbReference type="ARBA" id="ARBA00022771"/>
    </source>
</evidence>
<dbReference type="Pfam" id="PF16159">
    <property type="entry name" value="FOXP-CC"/>
    <property type="match status" value="1"/>
</dbReference>
<evidence type="ECO:0000256" key="7">
    <source>
        <dbReference type="ARBA" id="ARBA00023125"/>
    </source>
</evidence>
<name>A0A8C1BEM1_CYPCA</name>
<keyword evidence="7 10" id="KW-0238">DNA-binding</keyword>
<dbReference type="FunFam" id="1.10.10.10:FF:000010">
    <property type="entry name" value="Forkhead box P2 isoform B"/>
    <property type="match status" value="1"/>
</dbReference>
<dbReference type="GO" id="GO:0005634">
    <property type="term" value="C:nucleus"/>
    <property type="evidence" value="ECO:0007669"/>
    <property type="project" value="UniProtKB-SubCell"/>
</dbReference>
<feature type="region of interest" description="Disordered" evidence="11">
    <location>
        <begin position="84"/>
        <end position="128"/>
    </location>
</feature>
<dbReference type="GO" id="GO:0000978">
    <property type="term" value="F:RNA polymerase II cis-regulatory region sequence-specific DNA binding"/>
    <property type="evidence" value="ECO:0007669"/>
    <property type="project" value="TreeGrafter"/>
</dbReference>
<sequence length="454" mass="51345">MLKNQENRKSLQWGLALLQLSTPLSGMLQNGAGTHKGGDNWSSQQNQYQEEDRSTFSSMQMKARRSSSSLISCKPMATKVSVASDSDFKGSGSSHIQNSTLPQQTASENTSKHFRQHRPSVLRKGNQPFPQACGVHDWVVDTVCKTEPDSDLSDPVPLYTNQSESPQPGSTEHTGKHPYSVPGGFLCVKGQCGWPGCSKSREVFKEYGHFLKHLSTDHAPGDRSIAQLRMQKDKVQYMENQLIAERQKLQAMQLHLFDVKSTSEDGNSVGKSGQLSELLQPAACQNANGVYDSDRAAAEALTQGYWQISTSQVIPGIIPSFEYYKFTNMRPPFTYASMIRWAILESPEKQLTLNEIYHWFTRMFFYFRHNTATWKNAVRHNLSLHKCFVRVEGRKGSVWTVDEEEFLRRKGQKFHSCTTYSSRDQDMGWMAPFHMFPVTPQGETYQMRGPNGLS</sequence>
<reference evidence="13" key="1">
    <citation type="submission" date="2025-08" db="UniProtKB">
        <authorList>
            <consortium name="Ensembl"/>
        </authorList>
    </citation>
    <scope>IDENTIFICATION</scope>
</reference>
<comment type="subcellular location">
    <subcellularLocation>
        <location evidence="1 10">Nucleus</location>
    </subcellularLocation>
</comment>
<keyword evidence="4" id="KW-0863">Zinc-finger</keyword>
<keyword evidence="14" id="KW-1185">Reference proteome</keyword>
<dbReference type="SMART" id="SM00339">
    <property type="entry name" value="FH"/>
    <property type="match status" value="1"/>
</dbReference>
<dbReference type="InterPro" id="IPR032354">
    <property type="entry name" value="FOXP-CC"/>
</dbReference>
<protein>
    <submittedName>
        <fullName evidence="13">Forkhead box P3a</fullName>
    </submittedName>
</protein>
<evidence type="ECO:0000256" key="1">
    <source>
        <dbReference type="ARBA" id="ARBA00004123"/>
    </source>
</evidence>
<evidence type="ECO:0000256" key="2">
    <source>
        <dbReference type="ARBA" id="ARBA00022491"/>
    </source>
</evidence>
<evidence type="ECO:0000256" key="6">
    <source>
        <dbReference type="ARBA" id="ARBA00023015"/>
    </source>
</evidence>
<dbReference type="InterPro" id="IPR036390">
    <property type="entry name" value="WH_DNA-bd_sf"/>
</dbReference>
<feature type="domain" description="Fork-head" evidence="12">
    <location>
        <begin position="330"/>
        <end position="424"/>
    </location>
</feature>
<evidence type="ECO:0000256" key="10">
    <source>
        <dbReference type="PROSITE-ProRule" id="PRU00089"/>
    </source>
</evidence>
<dbReference type="OMA" id="SMQMKAR"/>
<dbReference type="GO" id="GO:0008270">
    <property type="term" value="F:zinc ion binding"/>
    <property type="evidence" value="ECO:0007669"/>
    <property type="project" value="UniProtKB-KW"/>
</dbReference>
<evidence type="ECO:0000256" key="11">
    <source>
        <dbReference type="SAM" id="MobiDB-lite"/>
    </source>
</evidence>
<proteinExistence type="predicted"/>
<evidence type="ECO:0000313" key="14">
    <source>
        <dbReference type="Proteomes" id="UP001108240"/>
    </source>
</evidence>
<evidence type="ECO:0000256" key="3">
    <source>
        <dbReference type="ARBA" id="ARBA00022723"/>
    </source>
</evidence>
<feature type="compositionally biased region" description="Polar residues" evidence="11">
    <location>
        <begin position="91"/>
        <end position="109"/>
    </location>
</feature>